<dbReference type="EMBL" id="VSRR010040158">
    <property type="protein sequence ID" value="MPC74999.1"/>
    <property type="molecule type" value="Genomic_DNA"/>
</dbReference>
<evidence type="ECO:0000313" key="2">
    <source>
        <dbReference type="EMBL" id="MPC74999.1"/>
    </source>
</evidence>
<organism evidence="2 3">
    <name type="scientific">Portunus trituberculatus</name>
    <name type="common">Swimming crab</name>
    <name type="synonym">Neptunus trituberculatus</name>
    <dbReference type="NCBI Taxonomy" id="210409"/>
    <lineage>
        <taxon>Eukaryota</taxon>
        <taxon>Metazoa</taxon>
        <taxon>Ecdysozoa</taxon>
        <taxon>Arthropoda</taxon>
        <taxon>Crustacea</taxon>
        <taxon>Multicrustacea</taxon>
        <taxon>Malacostraca</taxon>
        <taxon>Eumalacostraca</taxon>
        <taxon>Eucarida</taxon>
        <taxon>Decapoda</taxon>
        <taxon>Pleocyemata</taxon>
        <taxon>Brachyura</taxon>
        <taxon>Eubrachyura</taxon>
        <taxon>Portunoidea</taxon>
        <taxon>Portunidae</taxon>
        <taxon>Portuninae</taxon>
        <taxon>Portunus</taxon>
    </lineage>
</organism>
<sequence>MRCRGLSFTRVTAPPLTLRQACLSWHCVDGATYRRGKKQRFCPVSGGVVPEQQATGSGQWTWVGSVRQRRGRRGRRGRPGDPGQLGIEERDLQGKGGPDKPPGQPQVTPVRLHALLARHHAAPRQTLATLLLGALCLCCSEGGKRSLVVVTLRTSYQQTFQS</sequence>
<dbReference type="Proteomes" id="UP000324222">
    <property type="component" value="Unassembled WGS sequence"/>
</dbReference>
<protein>
    <submittedName>
        <fullName evidence="2">Uncharacterized protein</fullName>
    </submittedName>
</protein>
<keyword evidence="3" id="KW-1185">Reference proteome</keyword>
<evidence type="ECO:0000313" key="3">
    <source>
        <dbReference type="Proteomes" id="UP000324222"/>
    </source>
</evidence>
<gene>
    <name evidence="2" type="ORF">E2C01_069382</name>
</gene>
<reference evidence="2 3" key="1">
    <citation type="submission" date="2019-05" db="EMBL/GenBank/DDBJ databases">
        <title>Another draft genome of Portunus trituberculatus and its Hox gene families provides insights of decapod evolution.</title>
        <authorList>
            <person name="Jeong J.-H."/>
            <person name="Song I."/>
            <person name="Kim S."/>
            <person name="Choi T."/>
            <person name="Kim D."/>
            <person name="Ryu S."/>
            <person name="Kim W."/>
        </authorList>
    </citation>
    <scope>NUCLEOTIDE SEQUENCE [LARGE SCALE GENOMIC DNA]</scope>
    <source>
        <tissue evidence="2">Muscle</tissue>
    </source>
</reference>
<proteinExistence type="predicted"/>
<feature type="region of interest" description="Disordered" evidence="1">
    <location>
        <begin position="65"/>
        <end position="107"/>
    </location>
</feature>
<dbReference type="AlphaFoldDB" id="A0A5B7HZ70"/>
<evidence type="ECO:0000256" key="1">
    <source>
        <dbReference type="SAM" id="MobiDB-lite"/>
    </source>
</evidence>
<accession>A0A5B7HZ70</accession>
<feature type="compositionally biased region" description="Basic residues" evidence="1">
    <location>
        <begin position="67"/>
        <end position="77"/>
    </location>
</feature>
<comment type="caution">
    <text evidence="2">The sequence shown here is derived from an EMBL/GenBank/DDBJ whole genome shotgun (WGS) entry which is preliminary data.</text>
</comment>
<name>A0A5B7HZ70_PORTR</name>